<evidence type="ECO:0000313" key="5">
    <source>
        <dbReference type="Proteomes" id="UP001254165"/>
    </source>
</evidence>
<reference evidence="4 5" key="1">
    <citation type="submission" date="2023-07" db="EMBL/GenBank/DDBJ databases">
        <title>Novel species of Thermanaerothrix with wide hydrolytic capabilities.</title>
        <authorList>
            <person name="Zayulina K.S."/>
            <person name="Podosokorskaya O.A."/>
            <person name="Elcheninov A.G."/>
        </authorList>
    </citation>
    <scope>NUCLEOTIDE SEQUENCE [LARGE SCALE GENOMIC DNA]</scope>
    <source>
        <strain evidence="4 5">4228-RoL</strain>
    </source>
</reference>
<protein>
    <submittedName>
        <fullName evidence="4">HEAT repeat domain-containing protein</fullName>
    </submittedName>
</protein>
<dbReference type="Pfam" id="PF13646">
    <property type="entry name" value="HEAT_2"/>
    <property type="match status" value="1"/>
</dbReference>
<evidence type="ECO:0000259" key="3">
    <source>
        <dbReference type="PROSITE" id="PS50837"/>
    </source>
</evidence>
<dbReference type="RefSeq" id="WP_315623435.1">
    <property type="nucleotide sequence ID" value="NZ_JAUHMF010000001.1"/>
</dbReference>
<comment type="caution">
    <text evidence="4">The sequence shown here is derived from an EMBL/GenBank/DDBJ whole genome shotgun (WGS) entry which is preliminary data.</text>
</comment>
<dbReference type="SUPFAM" id="SSF52540">
    <property type="entry name" value="P-loop containing nucleoside triphosphate hydrolases"/>
    <property type="match status" value="1"/>
</dbReference>
<sequence>MRSFLGLQLDRLSFWIGFLTGTLFWFVLSRLGKEWPNLREGLKQWFKHFKQRQLAGTEFAIRQDALRRAQRNHLAANLFALDEVIIPPRLLAPPQPPTGESDTRLPRIHEQLFPPLPQWPEFISRFGATTLSLIQALSQWQRIAIVGKPGSGKTVALAHLASILARREDLPSFATNLTPIFLHYLDIEPFISPTVDPLDPIYRALTRFLPLTSQPRLLSFLKSAFMDGDAVLLLDGLDELPPEMLNTATSYLQSLLTNYPYTRLLLSASDLYLDGLIELGIEPLPLAAWTHDQVEAFVNRWSRLWNQHIGIPTSQKTNIVPLDDLLVRGWVDTTPTYSPLEWTLFIWALLAGNLSSTVPDAIDAYINRLCGPSLPVTSLSTIAHTFIESRKPALTPREIEQAVSELQIPSVASSSNDQEQIVKSPTSTSTVRSARPGNRILLALLDAGLLREHSNERLAFSHPYIMAFLAARHLVVLPETPGLPLWSAEDTLIYHFAALHPETPWFEKWINGDSAYTLYRAFYWARLTPRNAPIRSFLMKRILPTLQSEPENPEVGFEGLAACATTNDPSLTLLFRQWLKAHTSAHRLYAALGCGFLRDTGALKDLIVLLNDPEDMVRVGACFALAQYRDPLAEEAVLRALTFGDEALRLAAAEALANIIPSGEEHLKEALSAEDLLTRRAAVIGIANLPAPWVAEELERIAVEDSQWVVRNAATQALESLHQAHLYLHPSTIPPHDAPWLIAFAAKLGQGITPGEPVDSLLQQALIQGNDNEKLSAMAMIRAQPRLIYVQPLKTLLHHDNPEVRHTANYTLWVLSLSEPKAEITN</sequence>
<dbReference type="Gene3D" id="1.25.10.10">
    <property type="entry name" value="Leucine-rich Repeat Variant"/>
    <property type="match status" value="1"/>
</dbReference>
<dbReference type="InterPro" id="IPR027417">
    <property type="entry name" value="P-loop_NTPase"/>
</dbReference>
<keyword evidence="2" id="KW-1133">Transmembrane helix</keyword>
<feature type="transmembrane region" description="Helical" evidence="2">
    <location>
        <begin position="12"/>
        <end position="28"/>
    </location>
</feature>
<keyword evidence="5" id="KW-1185">Reference proteome</keyword>
<feature type="domain" description="NACHT" evidence="3">
    <location>
        <begin position="141"/>
        <end position="269"/>
    </location>
</feature>
<feature type="compositionally biased region" description="Polar residues" evidence="1">
    <location>
        <begin position="410"/>
        <end position="432"/>
    </location>
</feature>
<name>A0ABU3NJ18_9CHLR</name>
<evidence type="ECO:0000256" key="1">
    <source>
        <dbReference type="SAM" id="MobiDB-lite"/>
    </source>
</evidence>
<keyword evidence="2" id="KW-0472">Membrane</keyword>
<dbReference type="PROSITE" id="PS50837">
    <property type="entry name" value="NACHT"/>
    <property type="match status" value="1"/>
</dbReference>
<dbReference type="InterPro" id="IPR007111">
    <property type="entry name" value="NACHT_NTPase"/>
</dbReference>
<dbReference type="SUPFAM" id="SSF48371">
    <property type="entry name" value="ARM repeat"/>
    <property type="match status" value="2"/>
</dbReference>
<dbReference type="PANTHER" id="PTHR12697">
    <property type="entry name" value="PBS LYASE HEAT-LIKE PROTEIN"/>
    <property type="match status" value="1"/>
</dbReference>
<gene>
    <name evidence="4" type="ORF">QYE77_01115</name>
</gene>
<evidence type="ECO:0000313" key="4">
    <source>
        <dbReference type="EMBL" id="MDT8896851.1"/>
    </source>
</evidence>
<dbReference type="InterPro" id="IPR016024">
    <property type="entry name" value="ARM-type_fold"/>
</dbReference>
<dbReference type="CDD" id="cd01983">
    <property type="entry name" value="SIMIBI"/>
    <property type="match status" value="1"/>
</dbReference>
<dbReference type="InterPro" id="IPR011989">
    <property type="entry name" value="ARM-like"/>
</dbReference>
<dbReference type="Proteomes" id="UP001254165">
    <property type="component" value="Unassembled WGS sequence"/>
</dbReference>
<dbReference type="Gene3D" id="3.40.50.300">
    <property type="entry name" value="P-loop containing nucleotide triphosphate hydrolases"/>
    <property type="match status" value="1"/>
</dbReference>
<dbReference type="EMBL" id="JAUHMF010000001">
    <property type="protein sequence ID" value="MDT8896851.1"/>
    <property type="molecule type" value="Genomic_DNA"/>
</dbReference>
<evidence type="ECO:0000256" key="2">
    <source>
        <dbReference type="SAM" id="Phobius"/>
    </source>
</evidence>
<dbReference type="PANTHER" id="PTHR12697:SF5">
    <property type="entry name" value="DEOXYHYPUSINE HYDROXYLASE"/>
    <property type="match status" value="1"/>
</dbReference>
<accession>A0ABU3NJ18</accession>
<proteinExistence type="predicted"/>
<keyword evidence="2" id="KW-0812">Transmembrane</keyword>
<feature type="region of interest" description="Disordered" evidence="1">
    <location>
        <begin position="410"/>
        <end position="433"/>
    </location>
</feature>
<organism evidence="4 5">
    <name type="scientific">Thermanaerothrix solaris</name>
    <dbReference type="NCBI Taxonomy" id="3058434"/>
    <lineage>
        <taxon>Bacteria</taxon>
        <taxon>Bacillati</taxon>
        <taxon>Chloroflexota</taxon>
        <taxon>Anaerolineae</taxon>
        <taxon>Anaerolineales</taxon>
        <taxon>Anaerolineaceae</taxon>
        <taxon>Thermanaerothrix</taxon>
    </lineage>
</organism>